<organism evidence="3 4">
    <name type="scientific">Mycolicibacter heraklionensis</name>
    <dbReference type="NCBI Taxonomy" id="512402"/>
    <lineage>
        <taxon>Bacteria</taxon>
        <taxon>Bacillati</taxon>
        <taxon>Actinomycetota</taxon>
        <taxon>Actinomycetes</taxon>
        <taxon>Mycobacteriales</taxon>
        <taxon>Mycobacteriaceae</taxon>
        <taxon>Mycolicibacter</taxon>
    </lineage>
</organism>
<dbReference type="RefSeq" id="WP_220696530.1">
    <property type="nucleotide sequence ID" value="NZ_CP080997.1"/>
</dbReference>
<accession>A0A9X7WKB9</accession>
<sequence length="105" mass="11236">MKTAIGRITKMLGVGTTSLGLLLGTAGMAQADDQSYLDYLFAHGFTYHPGAYAAPLTIELGHQTCDKIHETGNPRAGLMPLANWALTDVMIEGAQHELCPDTLPH</sequence>
<name>A0A9X7WKB9_9MYCO</name>
<proteinExistence type="predicted"/>
<reference evidence="3" key="1">
    <citation type="submission" date="2021-08" db="EMBL/GenBank/DDBJ databases">
        <title>Whole genome sequencing of non-tuberculosis mycobacteria type-strains.</title>
        <authorList>
            <person name="Igarashi Y."/>
            <person name="Osugi A."/>
            <person name="Mitarai S."/>
        </authorList>
    </citation>
    <scope>NUCLEOTIDE SEQUENCE</scope>
    <source>
        <strain evidence="3">JCM 30995</strain>
    </source>
</reference>
<feature type="signal peptide" evidence="1">
    <location>
        <begin position="1"/>
        <end position="31"/>
    </location>
</feature>
<dbReference type="Proteomes" id="UP000825008">
    <property type="component" value="Chromosome"/>
</dbReference>
<evidence type="ECO:0000313" key="4">
    <source>
        <dbReference type="Proteomes" id="UP000825008"/>
    </source>
</evidence>
<keyword evidence="1" id="KW-0732">Signal</keyword>
<dbReference type="AlphaFoldDB" id="A0A9X7WKB9"/>
<dbReference type="EMBL" id="CP080997">
    <property type="protein sequence ID" value="QZA09758.1"/>
    <property type="molecule type" value="Genomic_DNA"/>
</dbReference>
<dbReference type="KEGG" id="mher:K3U94_11360"/>
<dbReference type="Pfam" id="PF05305">
    <property type="entry name" value="DUF732"/>
    <property type="match status" value="1"/>
</dbReference>
<evidence type="ECO:0000259" key="2">
    <source>
        <dbReference type="Pfam" id="PF05305"/>
    </source>
</evidence>
<evidence type="ECO:0000256" key="1">
    <source>
        <dbReference type="SAM" id="SignalP"/>
    </source>
</evidence>
<feature type="domain" description="DUF732" evidence="2">
    <location>
        <begin position="32"/>
        <end position="101"/>
    </location>
</feature>
<evidence type="ECO:0000313" key="3">
    <source>
        <dbReference type="EMBL" id="QZA09758.1"/>
    </source>
</evidence>
<gene>
    <name evidence="3" type="ORF">K3U94_11360</name>
</gene>
<feature type="chain" id="PRO_5040808526" evidence="1">
    <location>
        <begin position="32"/>
        <end position="105"/>
    </location>
</feature>
<protein>
    <submittedName>
        <fullName evidence="3">DUF732 domain-containing protein</fullName>
    </submittedName>
</protein>
<dbReference type="InterPro" id="IPR007969">
    <property type="entry name" value="DUF732"/>
</dbReference>